<dbReference type="GO" id="GO:0046872">
    <property type="term" value="F:metal ion binding"/>
    <property type="evidence" value="ECO:0007669"/>
    <property type="project" value="UniProtKB-KW"/>
</dbReference>
<accession>A0AA38TAY3</accession>
<evidence type="ECO:0000256" key="5">
    <source>
        <dbReference type="ARBA" id="ARBA00023004"/>
    </source>
</evidence>
<evidence type="ECO:0000259" key="8">
    <source>
        <dbReference type="PROSITE" id="PS51471"/>
    </source>
</evidence>
<dbReference type="GO" id="GO:0051213">
    <property type="term" value="F:dioxygenase activity"/>
    <property type="evidence" value="ECO:0007669"/>
    <property type="project" value="UniProtKB-ARBA"/>
</dbReference>
<keyword evidence="4 6" id="KW-0560">Oxidoreductase</keyword>
<comment type="similarity">
    <text evidence="1 6">Belongs to the iron/ascorbate-dependent oxidoreductase family.</text>
</comment>
<organism evidence="9 10">
    <name type="scientific">Centaurea solstitialis</name>
    <name type="common">yellow star-thistle</name>
    <dbReference type="NCBI Taxonomy" id="347529"/>
    <lineage>
        <taxon>Eukaryota</taxon>
        <taxon>Viridiplantae</taxon>
        <taxon>Streptophyta</taxon>
        <taxon>Embryophyta</taxon>
        <taxon>Tracheophyta</taxon>
        <taxon>Spermatophyta</taxon>
        <taxon>Magnoliopsida</taxon>
        <taxon>eudicotyledons</taxon>
        <taxon>Gunneridae</taxon>
        <taxon>Pentapetalae</taxon>
        <taxon>asterids</taxon>
        <taxon>campanulids</taxon>
        <taxon>Asterales</taxon>
        <taxon>Asteraceae</taxon>
        <taxon>Carduoideae</taxon>
        <taxon>Cardueae</taxon>
        <taxon>Centaureinae</taxon>
        <taxon>Centaurea</taxon>
    </lineage>
</organism>
<keyword evidence="2 6" id="KW-0479">Metal-binding</keyword>
<dbReference type="PROSITE" id="PS51471">
    <property type="entry name" value="FE2OG_OXY"/>
    <property type="match status" value="1"/>
</dbReference>
<sequence>MQTTMSISSQEVNSANGSNYDRQSELKAFDDSKSGVKGLVDAGLLKIPPTRSKDDIPIIDLQGTTHRGEVVENVRHAAENWGFFQIINHGIPKRVLDEIIDGVRGFHEMETEEKIKYYSRDHKKPFFYVSNFHLFTGDAATWCDSFLSVMAPTRPQSEEVPTVCREILSEYSDHIIKLGFTLLELFSEALGLEPNHLRNLGCAQGLFLLGHYYPPCPEPELTLGANCHTDAGFFTILLQDLLGGLQVLHQNDWVNVSPIPGALVVNISDLLQARFVTIKPIYLVTNDKFKSAHHRVLAPKGKARISVGSFFRPFNDGIESIIYRPIKELVSEENPCVYRDTNLKEYVALRAKAVGMSGTSALDVFKVESMKALLAWAYLYVDLESNDPRKAKEPTIFKVLGVNFSGMIKDDLSNIKNICETTGEGSGKAAGRMMVIGVAE</sequence>
<comment type="caution">
    <text evidence="9">The sequence shown here is derived from an EMBL/GenBank/DDBJ whole genome shotgun (WGS) entry which is preliminary data.</text>
</comment>
<dbReference type="InterPro" id="IPR027443">
    <property type="entry name" value="IPNS-like_sf"/>
</dbReference>
<dbReference type="FunFam" id="2.60.120.330:FF:000005">
    <property type="entry name" value="1-aminocyclopropane-1-carboxylate oxidase homolog 1"/>
    <property type="match status" value="1"/>
</dbReference>
<evidence type="ECO:0000256" key="4">
    <source>
        <dbReference type="ARBA" id="ARBA00023002"/>
    </source>
</evidence>
<evidence type="ECO:0000313" key="9">
    <source>
        <dbReference type="EMBL" id="KAJ9547478.1"/>
    </source>
</evidence>
<evidence type="ECO:0000313" key="10">
    <source>
        <dbReference type="Proteomes" id="UP001172457"/>
    </source>
</evidence>
<dbReference type="GO" id="GO:0031418">
    <property type="term" value="F:L-ascorbic acid binding"/>
    <property type="evidence" value="ECO:0007669"/>
    <property type="project" value="UniProtKB-KW"/>
</dbReference>
<dbReference type="InterPro" id="IPR005123">
    <property type="entry name" value="Oxoglu/Fe-dep_dioxygenase_dom"/>
</dbReference>
<evidence type="ECO:0000256" key="6">
    <source>
        <dbReference type="RuleBase" id="RU003682"/>
    </source>
</evidence>
<name>A0AA38TAY3_9ASTR</name>
<dbReference type="PANTHER" id="PTHR10209:SF884">
    <property type="entry name" value="1-AMINOCYCLOPROPANE-1-CARBOXYLATE OXIDASE HOMOLOG 1-LIKE"/>
    <property type="match status" value="1"/>
</dbReference>
<evidence type="ECO:0000256" key="3">
    <source>
        <dbReference type="ARBA" id="ARBA00022896"/>
    </source>
</evidence>
<evidence type="ECO:0000256" key="2">
    <source>
        <dbReference type="ARBA" id="ARBA00022723"/>
    </source>
</evidence>
<evidence type="ECO:0000256" key="7">
    <source>
        <dbReference type="SAM" id="MobiDB-lite"/>
    </source>
</evidence>
<dbReference type="PANTHER" id="PTHR10209">
    <property type="entry name" value="OXIDOREDUCTASE, 2OG-FE II OXYGENASE FAMILY PROTEIN"/>
    <property type="match status" value="1"/>
</dbReference>
<protein>
    <recommendedName>
        <fullName evidence="8">Fe2OG dioxygenase domain-containing protein</fullName>
    </recommendedName>
</protein>
<dbReference type="AlphaFoldDB" id="A0AA38TAY3"/>
<evidence type="ECO:0000256" key="1">
    <source>
        <dbReference type="ARBA" id="ARBA00008056"/>
    </source>
</evidence>
<keyword evidence="10" id="KW-1185">Reference proteome</keyword>
<dbReference type="EMBL" id="JARYMX010000005">
    <property type="protein sequence ID" value="KAJ9547478.1"/>
    <property type="molecule type" value="Genomic_DNA"/>
</dbReference>
<feature type="compositionally biased region" description="Polar residues" evidence="7">
    <location>
        <begin position="1"/>
        <end position="21"/>
    </location>
</feature>
<dbReference type="GO" id="GO:0016705">
    <property type="term" value="F:oxidoreductase activity, acting on paired donors, with incorporation or reduction of molecular oxygen"/>
    <property type="evidence" value="ECO:0007669"/>
    <property type="project" value="UniProtKB-ARBA"/>
</dbReference>
<dbReference type="SUPFAM" id="SSF51197">
    <property type="entry name" value="Clavaminate synthase-like"/>
    <property type="match status" value="1"/>
</dbReference>
<dbReference type="Gene3D" id="2.60.120.330">
    <property type="entry name" value="B-lactam Antibiotic, Isopenicillin N Synthase, Chain"/>
    <property type="match status" value="1"/>
</dbReference>
<reference evidence="9" key="1">
    <citation type="submission" date="2023-03" db="EMBL/GenBank/DDBJ databases">
        <title>Chromosome-scale reference genome and RAD-based genetic map of yellow starthistle (Centaurea solstitialis) reveal putative structural variation and QTLs associated with invader traits.</title>
        <authorList>
            <person name="Reatini B."/>
            <person name="Cang F.A."/>
            <person name="Jiang Q."/>
            <person name="Mckibben M.T.W."/>
            <person name="Barker M.S."/>
            <person name="Rieseberg L.H."/>
            <person name="Dlugosch K.M."/>
        </authorList>
    </citation>
    <scope>NUCLEOTIDE SEQUENCE</scope>
    <source>
        <strain evidence="9">CAN-66</strain>
        <tissue evidence="9">Leaf</tissue>
    </source>
</reference>
<dbReference type="Pfam" id="PF03171">
    <property type="entry name" value="2OG-FeII_Oxy"/>
    <property type="match status" value="1"/>
</dbReference>
<keyword evidence="5 6" id="KW-0408">Iron</keyword>
<gene>
    <name evidence="9" type="ORF">OSB04_020021</name>
</gene>
<dbReference type="InterPro" id="IPR044861">
    <property type="entry name" value="IPNS-like_FE2OG_OXY"/>
</dbReference>
<keyword evidence="3" id="KW-0847">Vitamin C</keyword>
<proteinExistence type="inferred from homology"/>
<dbReference type="Pfam" id="PF14226">
    <property type="entry name" value="DIOX_N"/>
    <property type="match status" value="1"/>
</dbReference>
<feature type="domain" description="Fe2OG dioxygenase" evidence="8">
    <location>
        <begin position="202"/>
        <end position="313"/>
    </location>
</feature>
<dbReference type="Proteomes" id="UP001172457">
    <property type="component" value="Chromosome 5"/>
</dbReference>
<dbReference type="InterPro" id="IPR026992">
    <property type="entry name" value="DIOX_N"/>
</dbReference>
<feature type="region of interest" description="Disordered" evidence="7">
    <location>
        <begin position="1"/>
        <end position="24"/>
    </location>
</feature>